<dbReference type="EMBL" id="JBHSIV010000013">
    <property type="protein sequence ID" value="MFC5063441.1"/>
    <property type="molecule type" value="Genomic_DNA"/>
</dbReference>
<keyword evidence="2" id="KW-0472">Membrane</keyword>
<keyword evidence="4" id="KW-1185">Reference proteome</keyword>
<sequence length="336" mass="33287">MILAVALTAALLVPTGDPAGCALSDPRLDEVSGLVVTPAGPVVVNDSGNATVLFTLAPDCSVAATRTVGVRGRDVEDLARTPDGVLWLADIGDNRGRRDDVALIRVPPSGAASVTRWTYPDGPHDAEALLMTADERPVIVTKELGGRSGVYVGDPAGDSGGVLRRAGEVTLPPSTTEGGPAGLFGRGLVTGGAVSPDGRSAALRTYSDAWVYPVAGPTADDLVAALLVTPGPGTPVQVPLPGEPQGEAVALTDGGTLLSAGESPSGSAPARLREVRVPAGGAPAAVAPSTVTGAPTAAASPGPTDPSGAGIAVAAGAVVVLAAVLGALTWARRRRR</sequence>
<name>A0ABV9YND7_9PSEU</name>
<reference evidence="4" key="1">
    <citation type="journal article" date="2019" name="Int. J. Syst. Evol. Microbiol.">
        <title>The Global Catalogue of Microorganisms (GCM) 10K type strain sequencing project: providing services to taxonomists for standard genome sequencing and annotation.</title>
        <authorList>
            <consortium name="The Broad Institute Genomics Platform"/>
            <consortium name="The Broad Institute Genome Sequencing Center for Infectious Disease"/>
            <person name="Wu L."/>
            <person name="Ma J."/>
        </authorList>
    </citation>
    <scope>NUCLEOTIDE SEQUENCE [LARGE SCALE GENOMIC DNA]</scope>
    <source>
        <strain evidence="4">CGMCC 4.7093</strain>
    </source>
</reference>
<dbReference type="Proteomes" id="UP001595947">
    <property type="component" value="Unassembled WGS sequence"/>
</dbReference>
<organism evidence="3 4">
    <name type="scientific">Actinomycetospora atypica</name>
    <dbReference type="NCBI Taxonomy" id="1290095"/>
    <lineage>
        <taxon>Bacteria</taxon>
        <taxon>Bacillati</taxon>
        <taxon>Actinomycetota</taxon>
        <taxon>Actinomycetes</taxon>
        <taxon>Pseudonocardiales</taxon>
        <taxon>Pseudonocardiaceae</taxon>
        <taxon>Actinomycetospora</taxon>
    </lineage>
</organism>
<evidence type="ECO:0000313" key="3">
    <source>
        <dbReference type="EMBL" id="MFC5063441.1"/>
    </source>
</evidence>
<dbReference type="SUPFAM" id="SSF101898">
    <property type="entry name" value="NHL repeat"/>
    <property type="match status" value="1"/>
</dbReference>
<keyword evidence="2" id="KW-1133">Transmembrane helix</keyword>
<feature type="region of interest" description="Disordered" evidence="1">
    <location>
        <begin position="281"/>
        <end position="303"/>
    </location>
</feature>
<evidence type="ECO:0000313" key="4">
    <source>
        <dbReference type="Proteomes" id="UP001595947"/>
    </source>
</evidence>
<protein>
    <recommendedName>
        <fullName evidence="5">Esterase-like activity of phytase family protein</fullName>
    </recommendedName>
</protein>
<evidence type="ECO:0000256" key="1">
    <source>
        <dbReference type="SAM" id="MobiDB-lite"/>
    </source>
</evidence>
<feature type="transmembrane region" description="Helical" evidence="2">
    <location>
        <begin position="309"/>
        <end position="331"/>
    </location>
</feature>
<keyword evidence="2" id="KW-0812">Transmembrane</keyword>
<accession>A0ABV9YND7</accession>
<gene>
    <name evidence="3" type="ORF">ACFPBZ_14565</name>
</gene>
<dbReference type="RefSeq" id="WP_378036788.1">
    <property type="nucleotide sequence ID" value="NZ_JBHSIV010000013.1"/>
</dbReference>
<comment type="caution">
    <text evidence="3">The sequence shown here is derived from an EMBL/GenBank/DDBJ whole genome shotgun (WGS) entry which is preliminary data.</text>
</comment>
<evidence type="ECO:0000256" key="2">
    <source>
        <dbReference type="SAM" id="Phobius"/>
    </source>
</evidence>
<evidence type="ECO:0008006" key="5">
    <source>
        <dbReference type="Google" id="ProtNLM"/>
    </source>
</evidence>
<proteinExistence type="predicted"/>